<reference evidence="11" key="1">
    <citation type="journal article" date="2019" name="Int. J. Syst. Evol. Microbiol.">
        <title>The Global Catalogue of Microorganisms (GCM) 10K type strain sequencing project: providing services to taxonomists for standard genome sequencing and annotation.</title>
        <authorList>
            <consortium name="The Broad Institute Genomics Platform"/>
            <consortium name="The Broad Institute Genome Sequencing Center for Infectious Disease"/>
            <person name="Wu L."/>
            <person name="Ma J."/>
        </authorList>
    </citation>
    <scope>NUCLEOTIDE SEQUENCE [LARGE SCALE GENOMIC DNA]</scope>
    <source>
        <strain evidence="11">CCUG 53915</strain>
    </source>
</reference>
<evidence type="ECO:0000256" key="3">
    <source>
        <dbReference type="ARBA" id="ARBA00022692"/>
    </source>
</evidence>
<feature type="transmembrane region" description="Helical" evidence="8">
    <location>
        <begin position="466"/>
        <end position="486"/>
    </location>
</feature>
<feature type="transmembrane region" description="Helical" evidence="8">
    <location>
        <begin position="266"/>
        <end position="287"/>
    </location>
</feature>
<evidence type="ECO:0000256" key="2">
    <source>
        <dbReference type="ARBA" id="ARBA00022475"/>
    </source>
</evidence>
<feature type="transmembrane region" description="Helical" evidence="8">
    <location>
        <begin position="38"/>
        <end position="62"/>
    </location>
</feature>
<dbReference type="RefSeq" id="WP_381480417.1">
    <property type="nucleotide sequence ID" value="NZ_JBHTLT010000042.1"/>
</dbReference>
<comment type="similarity">
    <text evidence="8 9">Belongs to the MurJ/MviN family.</text>
</comment>
<dbReference type="HAMAP" id="MF_02078">
    <property type="entry name" value="MurJ_MviN"/>
    <property type="match status" value="1"/>
</dbReference>
<evidence type="ECO:0000313" key="10">
    <source>
        <dbReference type="EMBL" id="MFD1205219.1"/>
    </source>
</evidence>
<feature type="transmembrane region" description="Helical" evidence="8">
    <location>
        <begin position="433"/>
        <end position="454"/>
    </location>
</feature>
<feature type="transmembrane region" description="Helical" evidence="8">
    <location>
        <begin position="127"/>
        <end position="146"/>
    </location>
</feature>
<dbReference type="PANTHER" id="PTHR47019">
    <property type="entry name" value="LIPID II FLIPPASE MURJ"/>
    <property type="match status" value="1"/>
</dbReference>
<comment type="pathway">
    <text evidence="8">Cell wall biogenesis; peptidoglycan biosynthesis.</text>
</comment>
<evidence type="ECO:0000256" key="9">
    <source>
        <dbReference type="PIRNR" id="PIRNR002869"/>
    </source>
</evidence>
<comment type="subcellular location">
    <subcellularLocation>
        <location evidence="1 8">Cell membrane</location>
        <topology evidence="1 8">Multi-pass membrane protein</topology>
    </subcellularLocation>
</comment>
<keyword evidence="8 9" id="KW-0813">Transport</keyword>
<feature type="transmembrane region" description="Helical" evidence="8">
    <location>
        <begin position="402"/>
        <end position="421"/>
    </location>
</feature>
<feature type="transmembrane region" description="Helical" evidence="8">
    <location>
        <begin position="379"/>
        <end position="396"/>
    </location>
</feature>
<dbReference type="InterPro" id="IPR004268">
    <property type="entry name" value="MurJ"/>
</dbReference>
<keyword evidence="8 9" id="KW-0961">Cell wall biogenesis/degradation</keyword>
<evidence type="ECO:0000256" key="1">
    <source>
        <dbReference type="ARBA" id="ARBA00004651"/>
    </source>
</evidence>
<keyword evidence="5 8" id="KW-0573">Peptidoglycan synthesis</keyword>
<gene>
    <name evidence="8 10" type="primary">murJ</name>
    <name evidence="10" type="ORF">ACFQ38_08890</name>
</gene>
<feature type="transmembrane region" description="Helical" evidence="8">
    <location>
        <begin position="153"/>
        <end position="173"/>
    </location>
</feature>
<dbReference type="InterPro" id="IPR051050">
    <property type="entry name" value="Lipid_II_flippase_MurJ/MviN"/>
</dbReference>
<proteinExistence type="inferred from homology"/>
<dbReference type="PRINTS" id="PR01806">
    <property type="entry name" value="VIRFACTRMVIN"/>
</dbReference>
<evidence type="ECO:0000256" key="7">
    <source>
        <dbReference type="ARBA" id="ARBA00023136"/>
    </source>
</evidence>
<evidence type="ECO:0000256" key="4">
    <source>
        <dbReference type="ARBA" id="ARBA00022960"/>
    </source>
</evidence>
<dbReference type="PANTHER" id="PTHR47019:SF1">
    <property type="entry name" value="LIPID II FLIPPASE MURJ"/>
    <property type="match status" value="1"/>
</dbReference>
<evidence type="ECO:0000313" key="11">
    <source>
        <dbReference type="Proteomes" id="UP001597231"/>
    </source>
</evidence>
<evidence type="ECO:0000256" key="6">
    <source>
        <dbReference type="ARBA" id="ARBA00022989"/>
    </source>
</evidence>
<dbReference type="PIRSF" id="PIRSF002869">
    <property type="entry name" value="MviN"/>
    <property type="match status" value="1"/>
</dbReference>
<feature type="transmembrane region" description="Helical" evidence="8">
    <location>
        <begin position="299"/>
        <end position="321"/>
    </location>
</feature>
<protein>
    <recommendedName>
        <fullName evidence="8">Probable lipid II flippase MurJ</fullName>
    </recommendedName>
</protein>
<name>A0ABW3U0L5_9BACL</name>
<feature type="transmembrane region" description="Helical" evidence="8">
    <location>
        <begin position="221"/>
        <end position="241"/>
    </location>
</feature>
<organism evidence="10 11">
    <name type="scientific">Sporosarcina contaminans</name>
    <dbReference type="NCBI Taxonomy" id="633403"/>
    <lineage>
        <taxon>Bacteria</taxon>
        <taxon>Bacillati</taxon>
        <taxon>Bacillota</taxon>
        <taxon>Bacilli</taxon>
        <taxon>Bacillales</taxon>
        <taxon>Caryophanaceae</taxon>
        <taxon>Sporosarcina</taxon>
    </lineage>
</organism>
<sequence>MKKTAFLLMMIAVLSKVTGFLRDITLSYFYGATSTSDAYIISITITSVLFSLIILGISTAYIPMFKQIEHEKGHPSALNFTNNLITIVLIITSIVICIGFCFSHSIVKLFAFGFDGATMKTAITFTQIGLVSIYFTSLTQLFTSFLQVKGKFIIPAMIGLPFNVIIIISIVISYQLDTIFLAIGSVMAALIQMLFLFPALRKTNYKYVPTVRVTDEHIKKLFVIVFPIMIGISIDQINLMIDKSISSTITEGGVSALTYASRLNDFVQGIFVISFVSVMFPLISNMAAKKNMKDFKASIGDVLSTITVIVVPASIGVMILAEPIIGLLFGRGHFDAMAVKMTAHALFFYSIGMIGYAFREILNRAFYSLQDSKTPMYNAAIAVFLNIVLNFILSSIMGISGLALATSISALFCSTLLFINLRRKIGEFGLKRIFITFIKVMTASTLMGAVVYGLNEYVLSAWHPMIKMTAAVSSGVVVYFFFINLLKVNESKVIMQYVKQRFLSFRQ</sequence>
<accession>A0ABW3U0L5</accession>
<feature type="transmembrane region" description="Helical" evidence="8">
    <location>
        <begin position="179"/>
        <end position="200"/>
    </location>
</feature>
<feature type="transmembrane region" description="Helical" evidence="8">
    <location>
        <begin position="341"/>
        <end position="358"/>
    </location>
</feature>
<comment type="caution">
    <text evidence="10">The sequence shown here is derived from an EMBL/GenBank/DDBJ whole genome shotgun (WGS) entry which is preliminary data.</text>
</comment>
<dbReference type="CDD" id="cd13123">
    <property type="entry name" value="MATE_MurJ_like"/>
    <property type="match status" value="1"/>
</dbReference>
<keyword evidence="4 8" id="KW-0133">Cell shape</keyword>
<feature type="transmembrane region" description="Helical" evidence="8">
    <location>
        <begin position="83"/>
        <end position="107"/>
    </location>
</feature>
<dbReference type="Pfam" id="PF03023">
    <property type="entry name" value="MurJ"/>
    <property type="match status" value="1"/>
</dbReference>
<dbReference type="EMBL" id="JBHTLT010000042">
    <property type="protein sequence ID" value="MFD1205219.1"/>
    <property type="molecule type" value="Genomic_DNA"/>
</dbReference>
<keyword evidence="11" id="KW-1185">Reference proteome</keyword>
<keyword evidence="2 8" id="KW-1003">Cell membrane</keyword>
<evidence type="ECO:0000256" key="8">
    <source>
        <dbReference type="HAMAP-Rule" id="MF_02078"/>
    </source>
</evidence>
<keyword evidence="3 8" id="KW-0812">Transmembrane</keyword>
<evidence type="ECO:0000256" key="5">
    <source>
        <dbReference type="ARBA" id="ARBA00022984"/>
    </source>
</evidence>
<dbReference type="Proteomes" id="UP001597231">
    <property type="component" value="Unassembled WGS sequence"/>
</dbReference>
<comment type="function">
    <text evidence="8 9">Involved in peptidoglycan biosynthesis. Transports lipid-linked peptidoglycan precursors from the inner to the outer leaflet of the cytoplasmic membrane.</text>
</comment>
<dbReference type="NCBIfam" id="TIGR01695">
    <property type="entry name" value="murJ_mviN"/>
    <property type="match status" value="1"/>
</dbReference>
<keyword evidence="7 8" id="KW-0472">Membrane</keyword>
<keyword evidence="6 8" id="KW-1133">Transmembrane helix</keyword>